<keyword evidence="2" id="KW-1185">Reference proteome</keyword>
<comment type="caution">
    <text evidence="1">The sequence shown here is derived from an EMBL/GenBank/DDBJ whole genome shotgun (WGS) entry which is preliminary data.</text>
</comment>
<gene>
    <name evidence="1" type="ORF">J2Z31_002657</name>
</gene>
<proteinExistence type="predicted"/>
<name>A0ABS4QZU2_9HYPH</name>
<accession>A0ABS4QZU2</accession>
<evidence type="ECO:0000313" key="2">
    <source>
        <dbReference type="Proteomes" id="UP000730739"/>
    </source>
</evidence>
<reference evidence="1 2" key="1">
    <citation type="submission" date="2021-03" db="EMBL/GenBank/DDBJ databases">
        <title>Genomic Encyclopedia of Type Strains, Phase IV (KMG-IV): sequencing the most valuable type-strain genomes for metagenomic binning, comparative biology and taxonomic classification.</title>
        <authorList>
            <person name="Goeker M."/>
        </authorList>
    </citation>
    <scope>NUCLEOTIDE SEQUENCE [LARGE SCALE GENOMIC DNA]</scope>
    <source>
        <strain evidence="1 2">DSM 13372</strain>
    </source>
</reference>
<dbReference type="EMBL" id="JAGILA010000003">
    <property type="protein sequence ID" value="MBP2236143.1"/>
    <property type="molecule type" value="Genomic_DNA"/>
</dbReference>
<dbReference type="Proteomes" id="UP000730739">
    <property type="component" value="Unassembled WGS sequence"/>
</dbReference>
<protein>
    <recommendedName>
        <fullName evidence="3">Transcriptional regulator</fullName>
    </recommendedName>
</protein>
<sequence>MREALIRLAAEGKVLSLSKKGYFTLPLVEWALLDSYAVGRNALTLALSHTSADRVYRTVPCDELSAAELAIRTEAAFMEIGQGASNCEACLIVEKFCFCSHPLRMEMAASEYAATLRTSLATLTDAMAMLGRETSLVKSALMNHLDLEQRAIPHAIQEIGKKKMAGLSFSAGSL</sequence>
<organism evidence="1 2">
    <name type="scientific">Sinorhizobium kostiense</name>
    <dbReference type="NCBI Taxonomy" id="76747"/>
    <lineage>
        <taxon>Bacteria</taxon>
        <taxon>Pseudomonadati</taxon>
        <taxon>Pseudomonadota</taxon>
        <taxon>Alphaproteobacteria</taxon>
        <taxon>Hyphomicrobiales</taxon>
        <taxon>Rhizobiaceae</taxon>
        <taxon>Sinorhizobium/Ensifer group</taxon>
        <taxon>Sinorhizobium</taxon>
    </lineage>
</organism>
<evidence type="ECO:0008006" key="3">
    <source>
        <dbReference type="Google" id="ProtNLM"/>
    </source>
</evidence>
<evidence type="ECO:0000313" key="1">
    <source>
        <dbReference type="EMBL" id="MBP2236143.1"/>
    </source>
</evidence>